<evidence type="ECO:0000313" key="6">
    <source>
        <dbReference type="EMBL" id="PIR89015.1"/>
    </source>
</evidence>
<evidence type="ECO:0000256" key="1">
    <source>
        <dbReference type="ARBA" id="ARBA00005695"/>
    </source>
</evidence>
<dbReference type="SUPFAM" id="SSF53850">
    <property type="entry name" value="Periplasmic binding protein-like II"/>
    <property type="match status" value="1"/>
</dbReference>
<dbReference type="AlphaFoldDB" id="A0A2H0UTA4"/>
<dbReference type="Gene3D" id="3.40.190.10">
    <property type="entry name" value="Periplasmic binding protein-like II"/>
    <property type="match status" value="1"/>
</dbReference>
<evidence type="ECO:0000256" key="3">
    <source>
        <dbReference type="ARBA" id="ARBA00022729"/>
    </source>
</evidence>
<dbReference type="Pfam" id="PF00496">
    <property type="entry name" value="SBP_bac_5"/>
    <property type="match status" value="1"/>
</dbReference>
<evidence type="ECO:0000313" key="7">
    <source>
        <dbReference type="Proteomes" id="UP000231157"/>
    </source>
</evidence>
<keyword evidence="4" id="KW-0812">Transmembrane</keyword>
<dbReference type="PROSITE" id="PS01040">
    <property type="entry name" value="SBP_BACTERIAL_5"/>
    <property type="match status" value="1"/>
</dbReference>
<dbReference type="Gene3D" id="3.10.105.10">
    <property type="entry name" value="Dipeptide-binding Protein, Domain 3"/>
    <property type="match status" value="1"/>
</dbReference>
<comment type="similarity">
    <text evidence="1">Belongs to the bacterial solute-binding protein 5 family.</text>
</comment>
<proteinExistence type="inferred from homology"/>
<protein>
    <recommendedName>
        <fullName evidence="5">Solute-binding protein family 5 domain-containing protein</fullName>
    </recommendedName>
</protein>
<gene>
    <name evidence="6" type="ORF">COU07_03955</name>
</gene>
<evidence type="ECO:0000256" key="2">
    <source>
        <dbReference type="ARBA" id="ARBA00022448"/>
    </source>
</evidence>
<evidence type="ECO:0000259" key="5">
    <source>
        <dbReference type="Pfam" id="PF00496"/>
    </source>
</evidence>
<dbReference type="PIRSF" id="PIRSF002741">
    <property type="entry name" value="MppA"/>
    <property type="match status" value="1"/>
</dbReference>
<dbReference type="EMBL" id="PFAZ01000009">
    <property type="protein sequence ID" value="PIR89015.1"/>
    <property type="molecule type" value="Genomic_DNA"/>
</dbReference>
<evidence type="ECO:0000256" key="4">
    <source>
        <dbReference type="SAM" id="Phobius"/>
    </source>
</evidence>
<dbReference type="PANTHER" id="PTHR30290">
    <property type="entry name" value="PERIPLASMIC BINDING COMPONENT OF ABC TRANSPORTER"/>
    <property type="match status" value="1"/>
</dbReference>
<dbReference type="InterPro" id="IPR000914">
    <property type="entry name" value="SBP_5_dom"/>
</dbReference>
<reference evidence="7" key="1">
    <citation type="submission" date="2017-09" db="EMBL/GenBank/DDBJ databases">
        <title>Depth-based differentiation of microbial function through sediment-hosted aquifers and enrichment of novel symbionts in the deep terrestrial subsurface.</title>
        <authorList>
            <person name="Probst A.J."/>
            <person name="Ladd B."/>
            <person name="Jarett J.K."/>
            <person name="Geller-Mcgrath D.E."/>
            <person name="Sieber C.M.K."/>
            <person name="Emerson J.B."/>
            <person name="Anantharaman K."/>
            <person name="Thomas B.C."/>
            <person name="Malmstrom R."/>
            <person name="Stieglmeier M."/>
            <person name="Klingl A."/>
            <person name="Woyke T."/>
            <person name="Ryan C.M."/>
            <person name="Banfield J.F."/>
        </authorList>
    </citation>
    <scope>NUCLEOTIDE SEQUENCE [LARGE SCALE GENOMIC DNA]</scope>
</reference>
<dbReference type="InterPro" id="IPR030678">
    <property type="entry name" value="Peptide/Ni-bd"/>
</dbReference>
<organism evidence="6 7">
    <name type="scientific">Candidatus Harrisonbacteria bacterium CG10_big_fil_rev_8_21_14_0_10_40_38</name>
    <dbReference type="NCBI Taxonomy" id="1974583"/>
    <lineage>
        <taxon>Bacteria</taxon>
        <taxon>Candidatus Harrisoniibacteriota</taxon>
    </lineage>
</organism>
<keyword evidence="4" id="KW-0472">Membrane</keyword>
<feature type="domain" description="Solute-binding protein family 5" evidence="5">
    <location>
        <begin position="88"/>
        <end position="451"/>
    </location>
</feature>
<keyword evidence="3" id="KW-0732">Signal</keyword>
<sequence length="551" mass="62793">MLEKLQAIFNSFTKREKLSFQIALAVLFIALIVNGLYIYYTKTSITPKEGGTFIEGLIGQPVVINPILSANNEVDKDLMEILFSDITELAEKYSVSDDHRTWTIELKDGLKWSDGEPLNGDDVVFTIETIQDPETNSPYTITWEGVKVEKINEMEVRFSLKTPYAFFLENLKTLKIIPKHIFEGIPSANLKLSDYNLEPVSSGPYAFNGYDRKKIGFIEEYHLSQNEYYIGEKPFIKNLNIKFFSNKSEAIDAFNHREIDGLGSITSSEAKNVKIGHDLLKLDIPRYYAVFFNGSTAPILKDKAIREALTKSVDIESVISEVFDGEAKKVDSPIYPGIEGYDSNLKPTEYNTEDAKQILDEAGWLENEDGVRTKKLGGEESKLEFELVVPNIDFLIETADRIAKNWESIGIHINLVTLSPSEITGNVIKTRNYDMILFGNILKGNPDIFSFWHSSERFHPGLNLAMYENKTVDSLLESIRKNFDGPSRENDIKKLQTLIRNDFPVVFLYSPTYLYAITKNLGGFDEKLIPSPSNRFDHIEKWYLKTKRVIK</sequence>
<dbReference type="CDD" id="cd08513">
    <property type="entry name" value="PBP2_thermophilic_Hb8_like"/>
    <property type="match status" value="1"/>
</dbReference>
<feature type="transmembrane region" description="Helical" evidence="4">
    <location>
        <begin position="20"/>
        <end position="40"/>
    </location>
</feature>
<keyword evidence="4" id="KW-1133">Transmembrane helix</keyword>
<dbReference type="GO" id="GO:0042597">
    <property type="term" value="C:periplasmic space"/>
    <property type="evidence" value="ECO:0007669"/>
    <property type="project" value="UniProtKB-ARBA"/>
</dbReference>
<accession>A0A2H0UTA4</accession>
<keyword evidence="2" id="KW-0813">Transport</keyword>
<name>A0A2H0UTA4_9BACT</name>
<dbReference type="PANTHER" id="PTHR30290:SF9">
    <property type="entry name" value="OLIGOPEPTIDE-BINDING PROTEIN APPA"/>
    <property type="match status" value="1"/>
</dbReference>
<dbReference type="InterPro" id="IPR023765">
    <property type="entry name" value="SBP_5_CS"/>
</dbReference>
<dbReference type="GO" id="GO:0043190">
    <property type="term" value="C:ATP-binding cassette (ABC) transporter complex"/>
    <property type="evidence" value="ECO:0007669"/>
    <property type="project" value="InterPro"/>
</dbReference>
<dbReference type="Gene3D" id="3.90.76.10">
    <property type="entry name" value="Dipeptide-binding Protein, Domain 1"/>
    <property type="match status" value="1"/>
</dbReference>
<dbReference type="GO" id="GO:0015833">
    <property type="term" value="P:peptide transport"/>
    <property type="evidence" value="ECO:0007669"/>
    <property type="project" value="TreeGrafter"/>
</dbReference>
<comment type="caution">
    <text evidence="6">The sequence shown here is derived from an EMBL/GenBank/DDBJ whole genome shotgun (WGS) entry which is preliminary data.</text>
</comment>
<dbReference type="GO" id="GO:1904680">
    <property type="term" value="F:peptide transmembrane transporter activity"/>
    <property type="evidence" value="ECO:0007669"/>
    <property type="project" value="TreeGrafter"/>
</dbReference>
<dbReference type="InterPro" id="IPR039424">
    <property type="entry name" value="SBP_5"/>
</dbReference>
<dbReference type="Proteomes" id="UP000231157">
    <property type="component" value="Unassembled WGS sequence"/>
</dbReference>